<feature type="region of interest" description="Disordered" evidence="1">
    <location>
        <begin position="1"/>
        <end position="69"/>
    </location>
</feature>
<keyword evidence="4" id="KW-1185">Reference proteome</keyword>
<evidence type="ECO:0000313" key="4">
    <source>
        <dbReference type="Proteomes" id="UP000589036"/>
    </source>
</evidence>
<dbReference type="CDD" id="cd06262">
    <property type="entry name" value="metallo-hydrolase-like_MBL-fold"/>
    <property type="match status" value="1"/>
</dbReference>
<dbReference type="PANTHER" id="PTHR46233:SF4">
    <property type="entry name" value="METALLO-BETA-LACTAMASE DOMAIN-CONTAINING PROTEIN"/>
    <property type="match status" value="1"/>
</dbReference>
<dbReference type="Pfam" id="PF00753">
    <property type="entry name" value="Lactamase_B"/>
    <property type="match status" value="1"/>
</dbReference>
<keyword evidence="3" id="KW-0378">Hydrolase</keyword>
<dbReference type="InterPro" id="IPR001279">
    <property type="entry name" value="Metallo-B-lactamas"/>
</dbReference>
<feature type="compositionally biased region" description="Acidic residues" evidence="1">
    <location>
        <begin position="25"/>
        <end position="42"/>
    </location>
</feature>
<dbReference type="Proteomes" id="UP000589036">
    <property type="component" value="Unassembled WGS sequence"/>
</dbReference>
<dbReference type="InterPro" id="IPR036866">
    <property type="entry name" value="RibonucZ/Hydroxyglut_hydro"/>
</dbReference>
<dbReference type="GO" id="GO:0016787">
    <property type="term" value="F:hydrolase activity"/>
    <property type="evidence" value="ECO:0007669"/>
    <property type="project" value="UniProtKB-KW"/>
</dbReference>
<dbReference type="AlphaFoldDB" id="A0A852TN26"/>
<evidence type="ECO:0000259" key="2">
    <source>
        <dbReference type="SMART" id="SM00849"/>
    </source>
</evidence>
<evidence type="ECO:0000313" key="3">
    <source>
        <dbReference type="EMBL" id="NYE45726.1"/>
    </source>
</evidence>
<name>A0A852TN26_9ACTN</name>
<dbReference type="EMBL" id="JACCCC010000001">
    <property type="protein sequence ID" value="NYE45726.1"/>
    <property type="molecule type" value="Genomic_DNA"/>
</dbReference>
<comment type="caution">
    <text evidence="3">The sequence shown here is derived from an EMBL/GenBank/DDBJ whole genome shotgun (WGS) entry which is preliminary data.</text>
</comment>
<proteinExistence type="predicted"/>
<gene>
    <name evidence="3" type="ORF">HDA32_000846</name>
</gene>
<reference evidence="3 4" key="1">
    <citation type="submission" date="2020-07" db="EMBL/GenBank/DDBJ databases">
        <title>Sequencing the genomes of 1000 actinobacteria strains.</title>
        <authorList>
            <person name="Klenk H.-P."/>
        </authorList>
    </citation>
    <scope>NUCLEOTIDE SEQUENCE [LARGE SCALE GENOMIC DNA]</scope>
    <source>
        <strain evidence="3 4">CXB654</strain>
    </source>
</reference>
<evidence type="ECO:0000256" key="1">
    <source>
        <dbReference type="SAM" id="MobiDB-lite"/>
    </source>
</evidence>
<dbReference type="InterPro" id="IPR051453">
    <property type="entry name" value="MBL_Glyoxalase_II"/>
</dbReference>
<dbReference type="Gene3D" id="3.60.15.10">
    <property type="entry name" value="Ribonuclease Z/Hydroxyacylglutathione hydrolase-like"/>
    <property type="match status" value="1"/>
</dbReference>
<accession>A0A852TN26</accession>
<dbReference type="SMART" id="SM00849">
    <property type="entry name" value="Lactamase_B"/>
    <property type="match status" value="1"/>
</dbReference>
<feature type="domain" description="Metallo-beta-lactamase" evidence="2">
    <location>
        <begin position="89"/>
        <end position="255"/>
    </location>
</feature>
<sequence>MFWKRKDKKKDEADADGTATATAESEPDTAAESEQPDAEPDTEAAAGSDSAATEDGQGTEADERAGDSAVQRVEIHGELEADGEKYEVVTNTWIVRADDDGVIVIDPGNDAKAVLEAVGEREIYLVACTNGYNTHIAGAVEVAERDEAPIALHPRELRSWRKVHGVEHRPDMQVEGGGTLEVGDLEVEVLATPGTAPGSLSYYIAELGAVFSGDTLLSGRLGTVGEGYIDYTSQLASVGEVLLSLPPDTRVLPDSGEETTVGAESKNFDSWVAGD</sequence>
<dbReference type="SUPFAM" id="SSF56281">
    <property type="entry name" value="Metallo-hydrolase/oxidoreductase"/>
    <property type="match status" value="1"/>
</dbReference>
<dbReference type="RefSeq" id="WP_179641896.1">
    <property type="nucleotide sequence ID" value="NZ_BAAAYY010000002.1"/>
</dbReference>
<organism evidence="3 4">
    <name type="scientific">Spinactinospora alkalitolerans</name>
    <dbReference type="NCBI Taxonomy" id="687207"/>
    <lineage>
        <taxon>Bacteria</taxon>
        <taxon>Bacillati</taxon>
        <taxon>Actinomycetota</taxon>
        <taxon>Actinomycetes</taxon>
        <taxon>Streptosporangiales</taxon>
        <taxon>Nocardiopsidaceae</taxon>
        <taxon>Spinactinospora</taxon>
    </lineage>
</organism>
<dbReference type="PANTHER" id="PTHR46233">
    <property type="entry name" value="HYDROXYACYLGLUTATHIONE HYDROLASE GLOC"/>
    <property type="match status" value="1"/>
</dbReference>
<protein>
    <submittedName>
        <fullName evidence="3">Glyoxylase-like metal-dependent hydrolase (Beta-lactamase superfamily II)</fullName>
    </submittedName>
</protein>